<comment type="caution">
    <text evidence="4">The sequence shown here is derived from an EMBL/GenBank/DDBJ whole genome shotgun (WGS) entry which is preliminary data.</text>
</comment>
<feature type="transmembrane region" description="Helical" evidence="2">
    <location>
        <begin position="453"/>
        <end position="477"/>
    </location>
</feature>
<keyword evidence="1" id="KW-0175">Coiled coil</keyword>
<feature type="coiled-coil region" evidence="1">
    <location>
        <begin position="220"/>
        <end position="270"/>
    </location>
</feature>
<evidence type="ECO:0000256" key="1">
    <source>
        <dbReference type="SAM" id="Coils"/>
    </source>
</evidence>
<dbReference type="InterPro" id="IPR050445">
    <property type="entry name" value="Bact_polysacc_biosynth/exp"/>
</dbReference>
<proteinExistence type="predicted"/>
<dbReference type="InterPro" id="IPR025669">
    <property type="entry name" value="AAA_dom"/>
</dbReference>
<dbReference type="RefSeq" id="WP_194104314.1">
    <property type="nucleotide sequence ID" value="NZ_JADFFM010000001.1"/>
</dbReference>
<feature type="transmembrane region" description="Helical" evidence="2">
    <location>
        <begin position="12"/>
        <end position="32"/>
    </location>
</feature>
<evidence type="ECO:0000256" key="2">
    <source>
        <dbReference type="SAM" id="Phobius"/>
    </source>
</evidence>
<dbReference type="SUPFAM" id="SSF52540">
    <property type="entry name" value="P-loop containing nucleoside triphosphate hydrolases"/>
    <property type="match status" value="1"/>
</dbReference>
<keyword evidence="2" id="KW-1133">Transmembrane helix</keyword>
<dbReference type="Gene3D" id="3.40.50.300">
    <property type="entry name" value="P-loop containing nucleotide triphosphate hydrolases"/>
    <property type="match status" value="1"/>
</dbReference>
<feature type="domain" description="AAA" evidence="3">
    <location>
        <begin position="543"/>
        <end position="698"/>
    </location>
</feature>
<dbReference type="Pfam" id="PF13614">
    <property type="entry name" value="AAA_31"/>
    <property type="match status" value="1"/>
</dbReference>
<gene>
    <name evidence="4" type="ORF">IRJ18_00865</name>
</gene>
<evidence type="ECO:0000313" key="5">
    <source>
        <dbReference type="Proteomes" id="UP000632774"/>
    </source>
</evidence>
<keyword evidence="5" id="KW-1185">Reference proteome</keyword>
<protein>
    <submittedName>
        <fullName evidence="4">AAA family ATPase</fullName>
    </submittedName>
</protein>
<reference evidence="4 5" key="1">
    <citation type="submission" date="2020-10" db="EMBL/GenBank/DDBJ databases">
        <title>Mucilaginibacter mali sp. nov., isolated from rhizosphere soil of apple orchard.</title>
        <authorList>
            <person name="Lee J.-S."/>
            <person name="Kim H.S."/>
            <person name="Kim J.-S."/>
        </authorList>
    </citation>
    <scope>NUCLEOTIDE SEQUENCE [LARGE SCALE GENOMIC DNA]</scope>
    <source>
        <strain evidence="4 5">KCTC 23157</strain>
    </source>
</reference>
<dbReference type="PANTHER" id="PTHR32309">
    <property type="entry name" value="TYROSINE-PROTEIN KINASE"/>
    <property type="match status" value="1"/>
</dbReference>
<dbReference type="PANTHER" id="PTHR32309:SF13">
    <property type="entry name" value="FERRIC ENTEROBACTIN TRANSPORT PROTEIN FEPE"/>
    <property type="match status" value="1"/>
</dbReference>
<dbReference type="Proteomes" id="UP000632774">
    <property type="component" value="Unassembled WGS sequence"/>
</dbReference>
<sequence length="715" mass="81189">MELKDFFKLLKKYRNILVIIPLVIVIISYFLVRNLADEYVSSAKIATGIVDQTRQLPGLASALQESKVFAQFSNIMEVMQLKKMIDMVSYQLIIHDLSSNDPFHKLDKKFAEMTPADKAKALKVFRSKLQRLEPLSLYDPYEEWLNKLLISMHYDERSIRKAISVRHDDSSDFITVVGSSDKPQLSAFMVNTLCQGFISYHTNIVQQNETQAVEYLSNLLTEKKRSLDSATNTLQQYKIAHNVLDLQEQAKSANAQIAANEDKILQAQKDVASNQGALDNIDKKFDPADRKYVDQSATKLNLAVTTTMEQMHQADDRYIRSNFDPKLKVKVDSLQARVTEQLNQATDKYISNPLLAKEDLLKQKLALEVARDLAAHSIQAMNRQQENLNNSLKRLVPLSATIGTYEFAIEVATKEYQEVLNRYNQANLQEKTNPKLLMVEYAVPDIAQPSKKMLLVIISGVGSFIICMVAMFVLFYLDDTIKTPLQLVNKTNLPVLGYLNLISGSSIDLRKLWDIEHRDKMQQFKDLLRAIRFEIDQEMDGEKVLAITSMKAGEGKTLLAISLAYSYSMINKKVLLIDGNFDNPTISKTVNPRIFLEDVFKNADTNNEQLSNTSGVLGNHGNDVTLLEISDEKFIHEKFNELKRVYDVIIIEAPSLDTMNKSKEWLLFANKFIAVYEAGKEIANGKKQLVKYLQNAGDKFGGWVLNKSLVAPKKR</sequence>
<keyword evidence="2" id="KW-0812">Transmembrane</keyword>
<keyword evidence="2" id="KW-0472">Membrane</keyword>
<accession>A0ABR9XCE4</accession>
<evidence type="ECO:0000259" key="3">
    <source>
        <dbReference type="Pfam" id="PF13614"/>
    </source>
</evidence>
<dbReference type="InterPro" id="IPR027417">
    <property type="entry name" value="P-loop_NTPase"/>
</dbReference>
<name>A0ABR9XCE4_9SPHI</name>
<dbReference type="EMBL" id="JADFFM010000001">
    <property type="protein sequence ID" value="MBE9664891.1"/>
    <property type="molecule type" value="Genomic_DNA"/>
</dbReference>
<evidence type="ECO:0000313" key="4">
    <source>
        <dbReference type="EMBL" id="MBE9664891.1"/>
    </source>
</evidence>
<organism evidence="4 5">
    <name type="scientific">Mucilaginibacter boryungensis</name>
    <dbReference type="NCBI Taxonomy" id="768480"/>
    <lineage>
        <taxon>Bacteria</taxon>
        <taxon>Pseudomonadati</taxon>
        <taxon>Bacteroidota</taxon>
        <taxon>Sphingobacteriia</taxon>
        <taxon>Sphingobacteriales</taxon>
        <taxon>Sphingobacteriaceae</taxon>
        <taxon>Mucilaginibacter</taxon>
    </lineage>
</organism>